<dbReference type="EMBL" id="KI298793">
    <property type="protein sequence ID" value="ERZ98395.1"/>
    <property type="molecule type" value="Genomic_DNA"/>
</dbReference>
<name>U9T4U7_RHIID</name>
<accession>U9T4U7</accession>
<dbReference type="AlphaFoldDB" id="U9T4U7"/>
<keyword evidence="1" id="KW-0472">Membrane</keyword>
<gene>
    <name evidence="2" type="ORF">GLOINDRAFT_286875</name>
</gene>
<organism evidence="2">
    <name type="scientific">Rhizophagus irregularis (strain DAOM 181602 / DAOM 197198 / MUCL 43194)</name>
    <name type="common">Arbuscular mycorrhizal fungus</name>
    <name type="synonym">Glomus intraradices</name>
    <dbReference type="NCBI Taxonomy" id="747089"/>
    <lineage>
        <taxon>Eukaryota</taxon>
        <taxon>Fungi</taxon>
        <taxon>Fungi incertae sedis</taxon>
        <taxon>Mucoromycota</taxon>
        <taxon>Glomeromycotina</taxon>
        <taxon>Glomeromycetes</taxon>
        <taxon>Glomerales</taxon>
        <taxon>Glomeraceae</taxon>
        <taxon>Rhizophagus</taxon>
    </lineage>
</organism>
<feature type="transmembrane region" description="Helical" evidence="1">
    <location>
        <begin position="41"/>
        <end position="63"/>
    </location>
</feature>
<evidence type="ECO:0000313" key="2">
    <source>
        <dbReference type="EMBL" id="ERZ98395.1"/>
    </source>
</evidence>
<evidence type="ECO:0000256" key="1">
    <source>
        <dbReference type="SAM" id="Phobius"/>
    </source>
</evidence>
<keyword evidence="1" id="KW-1133">Transmembrane helix</keyword>
<proteinExistence type="predicted"/>
<reference evidence="2" key="1">
    <citation type="submission" date="2013-07" db="EMBL/GenBank/DDBJ databases">
        <title>The genome of an arbuscular mycorrhizal fungus provides insights into the evolution of the oldest plant symbiosis.</title>
        <authorList>
            <consortium name="DOE Joint Genome Institute"/>
            <person name="Tisserant E."/>
            <person name="Malbreil M."/>
            <person name="Kuo A."/>
            <person name="Kohler A."/>
            <person name="Symeonidi A."/>
            <person name="Balestrini R."/>
            <person name="Charron P."/>
            <person name="Duensing N."/>
            <person name="Frei-dit-Frey N."/>
            <person name="Gianinazzi-Pearson V."/>
            <person name="Gilbert B."/>
            <person name="Handa Y."/>
            <person name="Hijri M."/>
            <person name="Kaul R."/>
            <person name="Kawaguchi M."/>
            <person name="Krajinski F."/>
            <person name="Lammers P."/>
            <person name="Lapierre D."/>
            <person name="Masclaux F.G."/>
            <person name="Murat C."/>
            <person name="Morin E."/>
            <person name="Ndikumana S."/>
            <person name="Pagni M."/>
            <person name="Petitpierre D."/>
            <person name="Requena N."/>
            <person name="Rosikiewicz P."/>
            <person name="Riley R."/>
            <person name="Saito K."/>
            <person name="San Clemente H."/>
            <person name="Shapiro H."/>
            <person name="van Tuinen D."/>
            <person name="Becard G."/>
            <person name="Bonfante P."/>
            <person name="Paszkowski U."/>
            <person name="Shachar-Hill Y."/>
            <person name="Young J.P."/>
            <person name="Sanders I.R."/>
            <person name="Henrissat B."/>
            <person name="Rensing S.A."/>
            <person name="Grigoriev I.V."/>
            <person name="Corradi N."/>
            <person name="Roux C."/>
            <person name="Martin F."/>
        </authorList>
    </citation>
    <scope>NUCLEOTIDE SEQUENCE</scope>
    <source>
        <strain evidence="2">DAOM 197198</strain>
    </source>
</reference>
<sequence length="65" mass="7868">MVMQNEEDTVIVKNIDAGMYVIENKHTIIEIRSIVREQSKYNYIMVMQYTFLVIEILYIRILVLW</sequence>
<keyword evidence="1" id="KW-0812">Transmembrane</keyword>
<dbReference type="HOGENOM" id="CLU_2850860_0_0_1"/>
<protein>
    <submittedName>
        <fullName evidence="2">Uncharacterized protein</fullName>
    </submittedName>
</protein>